<evidence type="ECO:0000256" key="1">
    <source>
        <dbReference type="SAM" id="Phobius"/>
    </source>
</evidence>
<keyword evidence="1" id="KW-0472">Membrane</keyword>
<accession>A0A9X4L2I3</accession>
<dbReference type="KEGG" id="seqo:SE1039_20930"/>
<dbReference type="AlphaFoldDB" id="A0A9X4L2I3"/>
<keyword evidence="3" id="KW-1185">Reference proteome</keyword>
<reference evidence="2" key="1">
    <citation type="submission" date="2022-05" db="EMBL/GenBank/DDBJ databases">
        <title>Comparative genomics of Staphylococcus equorum isolates.</title>
        <authorList>
            <person name="Luelf R.H."/>
        </authorList>
    </citation>
    <scope>NUCLEOTIDE SEQUENCE</scope>
    <source>
        <strain evidence="2">TMW 2.2497</strain>
    </source>
</reference>
<dbReference type="Proteomes" id="UP001152422">
    <property type="component" value="Unassembled WGS sequence"/>
</dbReference>
<feature type="transmembrane region" description="Helical" evidence="1">
    <location>
        <begin position="143"/>
        <end position="168"/>
    </location>
</feature>
<evidence type="ECO:0000313" key="2">
    <source>
        <dbReference type="EMBL" id="MDG0845644.1"/>
    </source>
</evidence>
<comment type="caution">
    <text evidence="2">The sequence shown here is derived from an EMBL/GenBank/DDBJ whole genome shotgun (WGS) entry which is preliminary data.</text>
</comment>
<proteinExistence type="predicted"/>
<evidence type="ECO:0000313" key="3">
    <source>
        <dbReference type="Proteomes" id="UP001152422"/>
    </source>
</evidence>
<feature type="transmembrane region" description="Helical" evidence="1">
    <location>
        <begin position="98"/>
        <end position="123"/>
    </location>
</feature>
<dbReference type="EMBL" id="JAMBQA010000002">
    <property type="protein sequence ID" value="MDG0845644.1"/>
    <property type="molecule type" value="Genomic_DNA"/>
</dbReference>
<gene>
    <name evidence="2" type="ORF">M4L89_05355</name>
</gene>
<sequence>MGTLIKQELYKIFKKKSSIIIPIIIFIIMIGLAILSKNYSNVIESNLLLEQGYSGFSWIIFLMIIQASTIITMEFHYGTIKNLLYRNYTRTSIILSKLIALFIYSLIVFVLCILISLLLNLTFFSDIDILKHSGEQLSPLQSLLLTSLATYVGMWLILSLTLLLSCILKSPGVSIAVGIIFYFATSILAGILFMAIEQWEWLKWSPINMLNLSVQILDNDIYKKMTKLELHELLIGNIAYIVVFLALVVLVFRKKNV</sequence>
<feature type="transmembrane region" description="Helical" evidence="1">
    <location>
        <begin position="19"/>
        <end position="36"/>
    </location>
</feature>
<keyword evidence="1" id="KW-1133">Transmembrane helix</keyword>
<organism evidence="2 3">
    <name type="scientific">Staphylococcus equorum</name>
    <dbReference type="NCBI Taxonomy" id="246432"/>
    <lineage>
        <taxon>Bacteria</taxon>
        <taxon>Bacillati</taxon>
        <taxon>Bacillota</taxon>
        <taxon>Bacilli</taxon>
        <taxon>Bacillales</taxon>
        <taxon>Staphylococcaceae</taxon>
        <taxon>Staphylococcus</taxon>
    </lineage>
</organism>
<feature type="transmembrane region" description="Helical" evidence="1">
    <location>
        <begin position="175"/>
        <end position="196"/>
    </location>
</feature>
<dbReference type="PANTHER" id="PTHR37305">
    <property type="entry name" value="INTEGRAL MEMBRANE PROTEIN-RELATED"/>
    <property type="match status" value="1"/>
</dbReference>
<protein>
    <submittedName>
        <fullName evidence="2">ABC transporter permease</fullName>
    </submittedName>
</protein>
<keyword evidence="1" id="KW-0812">Transmembrane</keyword>
<feature type="transmembrane region" description="Helical" evidence="1">
    <location>
        <begin position="56"/>
        <end position="77"/>
    </location>
</feature>
<name>A0A9X4L2I3_9STAP</name>
<dbReference type="PANTHER" id="PTHR37305:SF1">
    <property type="entry name" value="MEMBRANE PROTEIN"/>
    <property type="match status" value="1"/>
</dbReference>
<feature type="transmembrane region" description="Helical" evidence="1">
    <location>
        <begin position="233"/>
        <end position="252"/>
    </location>
</feature>
<dbReference type="Pfam" id="PF12730">
    <property type="entry name" value="ABC2_membrane_4"/>
    <property type="match status" value="1"/>
</dbReference>
<dbReference type="RefSeq" id="WP_002506779.1">
    <property type="nucleotide sequence ID" value="NZ_CP013114.1"/>
</dbReference>